<keyword evidence="2" id="KW-1185">Reference proteome</keyword>
<dbReference type="EMBL" id="JACXVP010000002">
    <property type="protein sequence ID" value="KAG5626857.1"/>
    <property type="molecule type" value="Genomic_DNA"/>
</dbReference>
<evidence type="ECO:0000313" key="1">
    <source>
        <dbReference type="EMBL" id="KAG5626857.1"/>
    </source>
</evidence>
<dbReference type="PANTHER" id="PTHR32487:SF10">
    <property type="entry name" value="3-OXO-DELTA(4,5)-STEROID 5-BETA-REDUCTASE-LIKE"/>
    <property type="match status" value="1"/>
</dbReference>
<organism evidence="1 2">
    <name type="scientific">Solanum commersonii</name>
    <name type="common">Commerson's wild potato</name>
    <name type="synonym">Commerson's nightshade</name>
    <dbReference type="NCBI Taxonomy" id="4109"/>
    <lineage>
        <taxon>Eukaryota</taxon>
        <taxon>Viridiplantae</taxon>
        <taxon>Streptophyta</taxon>
        <taxon>Embryophyta</taxon>
        <taxon>Tracheophyta</taxon>
        <taxon>Spermatophyta</taxon>
        <taxon>Magnoliopsida</taxon>
        <taxon>eudicotyledons</taxon>
        <taxon>Gunneridae</taxon>
        <taxon>Pentapetalae</taxon>
        <taxon>asterids</taxon>
        <taxon>lamiids</taxon>
        <taxon>Solanales</taxon>
        <taxon>Solanaceae</taxon>
        <taxon>Solanoideae</taxon>
        <taxon>Solaneae</taxon>
        <taxon>Solanum</taxon>
    </lineage>
</organism>
<accession>A0A9J6ARE3</accession>
<evidence type="ECO:0000313" key="2">
    <source>
        <dbReference type="Proteomes" id="UP000824120"/>
    </source>
</evidence>
<dbReference type="AlphaFoldDB" id="A0A9J6ARE3"/>
<gene>
    <name evidence="1" type="ORF">H5410_012075</name>
</gene>
<dbReference type="Proteomes" id="UP000824120">
    <property type="component" value="Chromosome 2"/>
</dbReference>
<protein>
    <submittedName>
        <fullName evidence="1">Uncharacterized protein</fullName>
    </submittedName>
</protein>
<dbReference type="PANTHER" id="PTHR32487">
    <property type="entry name" value="3-OXO-DELTA(4,5)-STEROID 5-BETA-REDUCTASE"/>
    <property type="match status" value="1"/>
</dbReference>
<comment type="caution">
    <text evidence="1">The sequence shown here is derived from an EMBL/GenBank/DDBJ whole genome shotgun (WGS) entry which is preliminary data.</text>
</comment>
<feature type="non-terminal residue" evidence="1">
    <location>
        <position position="1"/>
    </location>
</feature>
<name>A0A9J6ARE3_SOLCO</name>
<proteinExistence type="predicted"/>
<sequence>MHCSHIYSVATDALAKLSTLKDVTRIFWVTSAFELSTAKRCEINGTMFRNVLIPVIPNAHNLCHICLQTGAMHYMGINRSIDVMNSNPAITLTRPFITIDGKFHVIHHDPPFNEDMKRLENIHNFYDTLEDVLFDEISRKPSLTWSVHMPDLIFGFSPYSTLNGQKPFGIVIRTHQMLIWYQSIKFGQQFLRRGKTRHSTLPMAMCSNGNICG</sequence>
<dbReference type="Gene3D" id="3.40.50.720">
    <property type="entry name" value="NAD(P)-binding Rossmann-like Domain"/>
    <property type="match status" value="1"/>
</dbReference>
<dbReference type="OrthoDB" id="1731983at2759"/>
<reference evidence="1 2" key="1">
    <citation type="submission" date="2020-09" db="EMBL/GenBank/DDBJ databases">
        <title>De no assembly of potato wild relative species, Solanum commersonii.</title>
        <authorList>
            <person name="Cho K."/>
        </authorList>
    </citation>
    <scope>NUCLEOTIDE SEQUENCE [LARGE SCALE GENOMIC DNA]</scope>
    <source>
        <strain evidence="1">LZ3.2</strain>
        <tissue evidence="1">Leaf</tissue>
    </source>
</reference>